<evidence type="ECO:0000256" key="1">
    <source>
        <dbReference type="SAM" id="MobiDB-lite"/>
    </source>
</evidence>
<dbReference type="EMBL" id="LN483124">
    <property type="protein sequence ID" value="CED82023.1"/>
    <property type="molecule type" value="Genomic_DNA"/>
</dbReference>
<sequence length="50" mass="5740">MFRPVPSKTSRYIHALIVSNILMEQARPGPGRHEGLSLQPDVRVRSKRTR</sequence>
<proteinExistence type="predicted"/>
<reference evidence="2" key="1">
    <citation type="submission" date="2014-08" db="EMBL/GenBank/DDBJ databases">
        <authorList>
            <person name="Sharma Rahul"/>
            <person name="Thines Marco"/>
        </authorList>
    </citation>
    <scope>NUCLEOTIDE SEQUENCE</scope>
</reference>
<dbReference type="AlphaFoldDB" id="A0A0F7SPH3"/>
<accession>A0A0F7SPH3</accession>
<name>A0A0F7SPH3_PHARH</name>
<protein>
    <submittedName>
        <fullName evidence="2">Uncharacterized protein</fullName>
    </submittedName>
</protein>
<feature type="region of interest" description="Disordered" evidence="1">
    <location>
        <begin position="26"/>
        <end position="50"/>
    </location>
</feature>
<evidence type="ECO:0000313" key="2">
    <source>
        <dbReference type="EMBL" id="CED82023.1"/>
    </source>
</evidence>
<organism evidence="2">
    <name type="scientific">Phaffia rhodozyma</name>
    <name type="common">Yeast</name>
    <name type="synonym">Xanthophyllomyces dendrorhous</name>
    <dbReference type="NCBI Taxonomy" id="264483"/>
    <lineage>
        <taxon>Eukaryota</taxon>
        <taxon>Fungi</taxon>
        <taxon>Dikarya</taxon>
        <taxon>Basidiomycota</taxon>
        <taxon>Agaricomycotina</taxon>
        <taxon>Tremellomycetes</taxon>
        <taxon>Cystofilobasidiales</taxon>
        <taxon>Mrakiaceae</taxon>
        <taxon>Phaffia</taxon>
    </lineage>
</organism>